<accession>H1KG99</accession>
<gene>
    <name evidence="2" type="ORF">MetexDRAFT_1661</name>
</gene>
<evidence type="ECO:0000313" key="2">
    <source>
        <dbReference type="EMBL" id="EHP93440.1"/>
    </source>
</evidence>
<sequence length="202" mass="21410" precursor="true">MTDLLPLSQRVAAALTGSLSSADLAALIAEVSTETGNLDTRRAEAERVSLDPLSGDEAVEAASADVVRLGLAIRRQQAALQQLDERMKRAAAAERRAQADAARTAAVKQRDEAVTALRENYPRLAAEISDLMRQILSADRAITAHAPGEQMVEQIACGVSPMGIAGSVNQVGLLPKTVRLPALAGLDRAQKADFWSRDMSGV</sequence>
<reference evidence="2 3" key="1">
    <citation type="submission" date="2011-09" db="EMBL/GenBank/DDBJ databases">
        <title>The draft genome of Methylobacterium extorquens DSM 13060.</title>
        <authorList>
            <consortium name="US DOE Joint Genome Institute (JGI-PGF)"/>
            <person name="Lucas S."/>
            <person name="Han J."/>
            <person name="Lapidus A."/>
            <person name="Cheng J.-F."/>
            <person name="Goodwin L."/>
            <person name="Pitluck S."/>
            <person name="Peters L."/>
            <person name="Land M.L."/>
            <person name="Hauser L."/>
            <person name="Koskimaki J."/>
            <person name="Halonen O."/>
            <person name="Pirttila A."/>
            <person name="Frank C."/>
            <person name="Woyke T.J."/>
        </authorList>
    </citation>
    <scope>NUCLEOTIDE SEQUENCE [LARGE SCALE GENOMIC DNA]</scope>
    <source>
        <strain evidence="2 3">DSM 13060</strain>
    </source>
</reference>
<evidence type="ECO:0000313" key="3">
    <source>
        <dbReference type="Proteomes" id="UP000004382"/>
    </source>
</evidence>
<evidence type="ECO:0000256" key="1">
    <source>
        <dbReference type="SAM" id="Coils"/>
    </source>
</evidence>
<dbReference type="Proteomes" id="UP000004382">
    <property type="component" value="Unassembled WGS sequence"/>
</dbReference>
<dbReference type="RefSeq" id="WP_003598729.1">
    <property type="nucleotide sequence ID" value="NZ_AGJK01000031.1"/>
</dbReference>
<protein>
    <submittedName>
        <fullName evidence="2">Uncharacterized protein</fullName>
    </submittedName>
</protein>
<proteinExistence type="predicted"/>
<dbReference type="EMBL" id="AGJK01000031">
    <property type="protein sequence ID" value="EHP93440.1"/>
    <property type="molecule type" value="Genomic_DNA"/>
</dbReference>
<dbReference type="AlphaFoldDB" id="H1KG99"/>
<keyword evidence="1" id="KW-0175">Coiled coil</keyword>
<feature type="coiled-coil region" evidence="1">
    <location>
        <begin position="73"/>
        <end position="100"/>
    </location>
</feature>
<organism evidence="2 3">
    <name type="scientific">Methylorubrum extorquens DSM 13060</name>
    <dbReference type="NCBI Taxonomy" id="882800"/>
    <lineage>
        <taxon>Bacteria</taxon>
        <taxon>Pseudomonadati</taxon>
        <taxon>Pseudomonadota</taxon>
        <taxon>Alphaproteobacteria</taxon>
        <taxon>Hyphomicrobiales</taxon>
        <taxon>Methylobacteriaceae</taxon>
        <taxon>Methylorubrum</taxon>
    </lineage>
</organism>
<name>H1KG99_METEX</name>
<comment type="caution">
    <text evidence="2">The sequence shown here is derived from an EMBL/GenBank/DDBJ whole genome shotgun (WGS) entry which is preliminary data.</text>
</comment>
<dbReference type="PATRIC" id="fig|882800.3.peg.1630"/>